<keyword evidence="5" id="KW-1185">Reference proteome</keyword>
<dbReference type="InterPro" id="IPR008756">
    <property type="entry name" value="Peptidase_M56"/>
</dbReference>
<dbReference type="OrthoDB" id="1522859at2"/>
<dbReference type="PANTHER" id="PTHR34978">
    <property type="entry name" value="POSSIBLE SENSOR-TRANSDUCER PROTEIN BLAR"/>
    <property type="match status" value="1"/>
</dbReference>
<dbReference type="EMBL" id="REFV01000007">
    <property type="protein sequence ID" value="RMB59079.1"/>
    <property type="molecule type" value="Genomic_DNA"/>
</dbReference>
<dbReference type="RefSeq" id="WP_121917247.1">
    <property type="nucleotide sequence ID" value="NZ_REFV01000007.1"/>
</dbReference>
<dbReference type="Pfam" id="PF05569">
    <property type="entry name" value="Peptidase_M56"/>
    <property type="match status" value="1"/>
</dbReference>
<feature type="transmembrane region" description="Helical" evidence="2">
    <location>
        <begin position="35"/>
        <end position="54"/>
    </location>
</feature>
<evidence type="ECO:0000256" key="1">
    <source>
        <dbReference type="SAM" id="MobiDB-lite"/>
    </source>
</evidence>
<feature type="transmembrane region" description="Helical" evidence="2">
    <location>
        <begin position="6"/>
        <end position="23"/>
    </location>
</feature>
<evidence type="ECO:0000313" key="5">
    <source>
        <dbReference type="Proteomes" id="UP000281985"/>
    </source>
</evidence>
<feature type="transmembrane region" description="Helical" evidence="2">
    <location>
        <begin position="93"/>
        <end position="112"/>
    </location>
</feature>
<proteinExistence type="predicted"/>
<dbReference type="PANTHER" id="PTHR34978:SF3">
    <property type="entry name" value="SLR0241 PROTEIN"/>
    <property type="match status" value="1"/>
</dbReference>
<reference evidence="4 5" key="1">
    <citation type="submission" date="2018-10" db="EMBL/GenBank/DDBJ databases">
        <title>Dokdonia luteus sp. nov., isolated from sea water.</title>
        <authorList>
            <person name="Zhou L.Y."/>
            <person name="Du Z.J."/>
        </authorList>
    </citation>
    <scope>NUCLEOTIDE SEQUENCE [LARGE SCALE GENOMIC DNA]</scope>
    <source>
        <strain evidence="4 5">SH27</strain>
    </source>
</reference>
<evidence type="ECO:0000259" key="3">
    <source>
        <dbReference type="Pfam" id="PF05569"/>
    </source>
</evidence>
<accession>A0A3M0GD75</accession>
<organism evidence="4 5">
    <name type="scientific">Dokdonia sinensis</name>
    <dbReference type="NCBI Taxonomy" id="2479847"/>
    <lineage>
        <taxon>Bacteria</taxon>
        <taxon>Pseudomonadati</taxon>
        <taxon>Bacteroidota</taxon>
        <taxon>Flavobacteriia</taxon>
        <taxon>Flavobacteriales</taxon>
        <taxon>Flavobacteriaceae</taxon>
        <taxon>Dokdonia</taxon>
    </lineage>
</organism>
<dbReference type="CDD" id="cd07341">
    <property type="entry name" value="M56_BlaR1_MecR1_like"/>
    <property type="match status" value="1"/>
</dbReference>
<dbReference type="Proteomes" id="UP000281985">
    <property type="component" value="Unassembled WGS sequence"/>
</dbReference>
<feature type="transmembrane region" description="Helical" evidence="2">
    <location>
        <begin position="268"/>
        <end position="286"/>
    </location>
</feature>
<keyword evidence="2" id="KW-1133">Transmembrane helix</keyword>
<evidence type="ECO:0000256" key="2">
    <source>
        <dbReference type="SAM" id="Phobius"/>
    </source>
</evidence>
<dbReference type="AlphaFoldDB" id="A0A3M0GD75"/>
<gene>
    <name evidence="4" type="ORF">EAX61_08425</name>
</gene>
<dbReference type="InterPro" id="IPR052173">
    <property type="entry name" value="Beta-lactam_resp_regulator"/>
</dbReference>
<feature type="compositionally biased region" description="Pro residues" evidence="1">
    <location>
        <begin position="831"/>
        <end position="855"/>
    </location>
</feature>
<keyword evidence="2" id="KW-0472">Membrane</keyword>
<sequence>MILPYLLKSTLCLAILFGFYKLVLEPKAMHQFKRFYLLASLIFAFTIPLITFTYTTEVPEEEIWIQDFAQAYEVSTQEIQMPHETPEKEDTNVILWSIYGLGVLLFGVRFGLNLFRLKRKIYAAKTIEEPDFTLALMSQAVIPHSFLWWIFLSRKQYEHQEIAPEVLAHEATHVREKHTIDILFIELLQVVFWFNPMVWLAKTSIKLNHEFLADQGALREQKDITHYQNILLSYASSTHHTVLESPFNYSLTKKRIVMLSQSFSKKRVVLRALLLVPVLVGCGLLFNQAIVAQEKERKEIPIIGEWITETAEMPFVNIYEENDSLWCAIGKDKFLMLEDNKGYYLKTGVENKLKHYVAVNMDGSLKFGDYGYKIIPASRGVKQSLLGTWKKENSGEEIVNFVLNNGGLICHIVTSDQKSTRYYPKLKDGGVTFTMGNKWVSFKRKGEVLIDGDGNRYIQQEIRIPKGVTAQKYLDLWQDTNEYKLFLDEQPIANADILNYKPEELPHYETKFENGQTVVSIWTQPFYEKMSKIGYSAFSDTDFSRVPVVVVEENTVTINGKKSSTETYVEDMNSVTAGWTQKEMRQAFPGQFITKNADPELLEALDEQLRKTDYWKANISHSAQIMKDVIIYSKKPILISINNDEISINGKLSSLANLRKDIDAITEDWTPTEYRKTPVSTFMTKGNTPSFLQKAEAEFQKTKLAQANDGIKLVPPPPASPSPGSEDFLPPPPPPQKSYANEFIQGAAQNGKKALVIQILNDQIKINGHQSSLSKLREDIDAITRDWEEEDYKDAVPSFLVKNGGSSFLEIANEEFLKTHFSRANGGMKLVPPPPPAPPAPGAPLPPPPPPPPSPLKYLQKMNELGGKFYQEEKEISYEKAVAILKANKNLNIQTPVPYSNPPKTYITEYPMLGSYNSIHSAKDNFRRDKKIGDTVVYSDGYDQKFLMVKDSDNGGRTIVKRPKDAGVDKVQLDTYNKLARKYNKQPKATRKIPAGELKVIEDIYRNMNTTQKIKNEPFPECEIKSTEKGSGFSDNAQGTGDFKLDDRPSSSLALGGSNYAPRIEIGEIKIKTRLLGKAENDVKVSPFNKTYFSSQKSTYKKLE</sequence>
<keyword evidence="2" id="KW-0812">Transmembrane</keyword>
<feature type="domain" description="Peptidase M56" evidence="3">
    <location>
        <begin position="120"/>
        <end position="259"/>
    </location>
</feature>
<feature type="region of interest" description="Disordered" evidence="1">
    <location>
        <begin position="827"/>
        <end position="857"/>
    </location>
</feature>
<feature type="region of interest" description="Disordered" evidence="1">
    <location>
        <begin position="707"/>
        <end position="738"/>
    </location>
</feature>
<evidence type="ECO:0000313" key="4">
    <source>
        <dbReference type="EMBL" id="RMB59079.1"/>
    </source>
</evidence>
<comment type="caution">
    <text evidence="4">The sequence shown here is derived from an EMBL/GenBank/DDBJ whole genome shotgun (WGS) entry which is preliminary data.</text>
</comment>
<name>A0A3M0GD75_9FLAO</name>
<protein>
    <submittedName>
        <fullName evidence="4">M56 family metallopeptidase</fullName>
    </submittedName>
</protein>
<feature type="region of interest" description="Disordered" evidence="1">
    <location>
        <begin position="1024"/>
        <end position="1048"/>
    </location>
</feature>